<evidence type="ECO:0000313" key="4">
    <source>
        <dbReference type="EMBL" id="KAH0546315.1"/>
    </source>
</evidence>
<dbReference type="Proteomes" id="UP000826195">
    <property type="component" value="Unassembled WGS sequence"/>
</dbReference>
<dbReference type="InterPro" id="IPR036770">
    <property type="entry name" value="Ankyrin_rpt-contain_sf"/>
</dbReference>
<keyword evidence="3" id="KW-0175">Coiled coil</keyword>
<feature type="coiled-coil region" evidence="3">
    <location>
        <begin position="347"/>
        <end position="381"/>
    </location>
</feature>
<evidence type="ECO:0000256" key="1">
    <source>
        <dbReference type="ARBA" id="ARBA00022737"/>
    </source>
</evidence>
<evidence type="ECO:0000256" key="2">
    <source>
        <dbReference type="ARBA" id="ARBA00023043"/>
    </source>
</evidence>
<organism evidence="4 5">
    <name type="scientific">Cotesia glomerata</name>
    <name type="common">Lepidopteran parasitic wasp</name>
    <name type="synonym">Apanteles glomeratus</name>
    <dbReference type="NCBI Taxonomy" id="32391"/>
    <lineage>
        <taxon>Eukaryota</taxon>
        <taxon>Metazoa</taxon>
        <taxon>Ecdysozoa</taxon>
        <taxon>Arthropoda</taxon>
        <taxon>Hexapoda</taxon>
        <taxon>Insecta</taxon>
        <taxon>Pterygota</taxon>
        <taxon>Neoptera</taxon>
        <taxon>Endopterygota</taxon>
        <taxon>Hymenoptera</taxon>
        <taxon>Apocrita</taxon>
        <taxon>Ichneumonoidea</taxon>
        <taxon>Braconidae</taxon>
        <taxon>Microgastrinae</taxon>
        <taxon>Cotesia</taxon>
    </lineage>
</organism>
<dbReference type="SMART" id="SM00248">
    <property type="entry name" value="ANK"/>
    <property type="match status" value="4"/>
</dbReference>
<dbReference type="PANTHER" id="PTHR24126:SF14">
    <property type="entry name" value="ANK_REP_REGION DOMAIN-CONTAINING PROTEIN"/>
    <property type="match status" value="1"/>
</dbReference>
<reference evidence="4 5" key="1">
    <citation type="journal article" date="2021" name="J. Hered.">
        <title>A chromosome-level genome assembly of the parasitoid wasp, Cotesia glomerata (Hymenoptera: Braconidae).</title>
        <authorList>
            <person name="Pinto B.J."/>
            <person name="Weis J.J."/>
            <person name="Gamble T."/>
            <person name="Ode P.J."/>
            <person name="Paul R."/>
            <person name="Zaspel J.M."/>
        </authorList>
    </citation>
    <scope>NUCLEOTIDE SEQUENCE [LARGE SCALE GENOMIC DNA]</scope>
    <source>
        <strain evidence="4">CgM1</strain>
    </source>
</reference>
<evidence type="ECO:0000256" key="3">
    <source>
        <dbReference type="SAM" id="Coils"/>
    </source>
</evidence>
<sequence length="483" mass="56217">MVSLQNKQHLKVDNLLKEGAHFGAINFTGIFAGFTALHHACILGDLELVTKLLHQYHVDPSVPASDGIESIQLAAFLGRFDIVLKILQFGVSVNTELTFFHFQKYTIKTQKWNANFGKKMTLFTYAIFNHHSHTQCYCYSKIMLIHYQPKLAICDKNNKTLLMHAIENDLYCLMTCMLSILNVKEINQRDDQNFTAVHTMVLKEILKKFDSQVDKAKADRKVSCYLRELCSFGADISVMINNDEKTRPIYLAAVYGFYETVKFLISKQTFFMELSRPLFYVIQSCNEYTANNSLLIWMEPYQKLADDKNGLLWIDTSYMKTIEVIIEEIYVRSLYGYPVRREEVKLMEQLVDENHIIKKLVQKLKTRYQNLESEMEKIEVRFGENKMSIYEAFTASQKKYIQIAKSNEDDDFEVNVCPPENISIFLDFIRERLQATRDRISVIEKWKVIAGDMMISLLLPYDCVLNVVKYLNNDDLQSLIEAH</sequence>
<dbReference type="Gene3D" id="1.25.40.20">
    <property type="entry name" value="Ankyrin repeat-containing domain"/>
    <property type="match status" value="1"/>
</dbReference>
<dbReference type="AlphaFoldDB" id="A0AAV7I826"/>
<keyword evidence="1" id="KW-0677">Repeat</keyword>
<keyword evidence="5" id="KW-1185">Reference proteome</keyword>
<dbReference type="EMBL" id="JAHXZJ010002237">
    <property type="protein sequence ID" value="KAH0546315.1"/>
    <property type="molecule type" value="Genomic_DNA"/>
</dbReference>
<comment type="caution">
    <text evidence="4">The sequence shown here is derived from an EMBL/GenBank/DDBJ whole genome shotgun (WGS) entry which is preliminary data.</text>
</comment>
<dbReference type="Pfam" id="PF00023">
    <property type="entry name" value="Ank"/>
    <property type="match status" value="1"/>
</dbReference>
<name>A0AAV7I826_COTGL</name>
<dbReference type="PANTHER" id="PTHR24126">
    <property type="entry name" value="ANKYRIN REPEAT, PH AND SEC7 DOMAIN CONTAINING PROTEIN SECG-RELATED"/>
    <property type="match status" value="1"/>
</dbReference>
<gene>
    <name evidence="4" type="ORF">KQX54_008296</name>
</gene>
<proteinExistence type="predicted"/>
<dbReference type="InterPro" id="IPR002110">
    <property type="entry name" value="Ankyrin_rpt"/>
</dbReference>
<evidence type="ECO:0000313" key="5">
    <source>
        <dbReference type="Proteomes" id="UP000826195"/>
    </source>
</evidence>
<accession>A0AAV7I826</accession>
<dbReference type="SUPFAM" id="SSF48403">
    <property type="entry name" value="Ankyrin repeat"/>
    <property type="match status" value="1"/>
</dbReference>
<protein>
    <submittedName>
        <fullName evidence="4">Uncharacterized protein</fullName>
    </submittedName>
</protein>
<keyword evidence="2" id="KW-0040">ANK repeat</keyword>